<evidence type="ECO:0008006" key="4">
    <source>
        <dbReference type="Google" id="ProtNLM"/>
    </source>
</evidence>
<dbReference type="InParanoid" id="G2X369"/>
<dbReference type="EMBL" id="DS572702">
    <property type="protein sequence ID" value="EGY23416.1"/>
    <property type="molecule type" value="Genomic_DNA"/>
</dbReference>
<evidence type="ECO:0000313" key="2">
    <source>
        <dbReference type="EMBL" id="EGY23416.1"/>
    </source>
</evidence>
<dbReference type="GeneID" id="20706317"/>
<gene>
    <name evidence="2" type="ORF">VDAG_04854</name>
</gene>
<dbReference type="Proteomes" id="UP000001611">
    <property type="component" value="Chromosome 3"/>
</dbReference>
<organism evidence="2 3">
    <name type="scientific">Verticillium dahliae (strain VdLs.17 / ATCC MYA-4575 / FGSC 10137)</name>
    <name type="common">Verticillium wilt</name>
    <dbReference type="NCBI Taxonomy" id="498257"/>
    <lineage>
        <taxon>Eukaryota</taxon>
        <taxon>Fungi</taxon>
        <taxon>Dikarya</taxon>
        <taxon>Ascomycota</taxon>
        <taxon>Pezizomycotina</taxon>
        <taxon>Sordariomycetes</taxon>
        <taxon>Hypocreomycetidae</taxon>
        <taxon>Glomerellales</taxon>
        <taxon>Plectosphaerellaceae</taxon>
        <taxon>Verticillium</taxon>
    </lineage>
</organism>
<dbReference type="RefSeq" id="XP_009652753.1">
    <property type="nucleotide sequence ID" value="XM_009654458.1"/>
</dbReference>
<sequence length="205" mass="23906">MNHDNLPAFESRGYRQEPTNIPANPFIDSSTIHSYFNPHTVNPAFDPFFASGKIDPFFFPQRMIEQENNPFLHHYNVVPDTTEQTPIVFQSDQVSLHSPTLPTRSNTEGLKRRRGRPILGDPASQDPKDRRRKKIRDAQRNLRDRQTERENKATRELEVEMEGFRGRKAAWYKLEGFPEMEDLRQIDPKLFSDIRGIISRTSTLP</sequence>
<dbReference type="KEGG" id="vda:VDAG_04854"/>
<keyword evidence="3" id="KW-1185">Reference proteome</keyword>
<evidence type="ECO:0000313" key="3">
    <source>
        <dbReference type="Proteomes" id="UP000001611"/>
    </source>
</evidence>
<proteinExistence type="predicted"/>
<protein>
    <recommendedName>
        <fullName evidence="4">BZIP domain-containing protein</fullName>
    </recommendedName>
</protein>
<feature type="region of interest" description="Disordered" evidence="1">
    <location>
        <begin position="93"/>
        <end position="155"/>
    </location>
</feature>
<dbReference type="AlphaFoldDB" id="G2X369"/>
<feature type="compositionally biased region" description="Basic and acidic residues" evidence="1">
    <location>
        <begin position="136"/>
        <end position="155"/>
    </location>
</feature>
<name>G2X369_VERDV</name>
<reference evidence="2 3" key="1">
    <citation type="submission" date="2008-03" db="EMBL/GenBank/DDBJ databases">
        <title>The Genome Sequence of Verticillium dahliae VdLs.17.</title>
        <authorList>
            <consortium name="The Broad Institute Genome Sequencing Platform"/>
            <person name="Ma L.-J.J."/>
            <person name="Klosterman S.J."/>
            <person name="Subbarao K."/>
            <person name="Dobinson K."/>
            <person name="Veronese P."/>
            <person name="Kang S."/>
            <person name="Gold S.E."/>
            <person name="Young S."/>
            <person name="Jaffe D."/>
            <person name="Gnerre S."/>
            <person name="Berlin A."/>
            <person name="Heiman D."/>
            <person name="Hepburn T."/>
            <person name="Sykes S."/>
            <person name="Alvarado L."/>
            <person name="Kodira C.D."/>
            <person name="Lander E."/>
            <person name="Galagan J."/>
            <person name="Nusbaum C."/>
            <person name="Birren B."/>
        </authorList>
    </citation>
    <scope>NUCLEOTIDE SEQUENCE [LARGE SCALE GENOMIC DNA]</scope>
    <source>
        <strain evidence="3">VdLs.17 / ATCC MYA-4575 / FGSC 10137</strain>
    </source>
</reference>
<accession>G2X369</accession>
<dbReference type="HOGENOM" id="CLU_1338452_0_0_1"/>
<feature type="compositionally biased region" description="Polar residues" evidence="1">
    <location>
        <begin position="93"/>
        <end position="108"/>
    </location>
</feature>
<feature type="region of interest" description="Disordered" evidence="1">
    <location>
        <begin position="1"/>
        <end position="21"/>
    </location>
</feature>
<evidence type="ECO:0000256" key="1">
    <source>
        <dbReference type="SAM" id="MobiDB-lite"/>
    </source>
</evidence>